<dbReference type="SUPFAM" id="SSF52540">
    <property type="entry name" value="P-loop containing nucleoside triphosphate hydrolases"/>
    <property type="match status" value="1"/>
</dbReference>
<name>A0A380WXE2_9FIRM</name>
<proteinExistence type="inferred from homology"/>
<accession>A0A380WXE2</accession>
<dbReference type="GO" id="GO:0046872">
    <property type="term" value="F:metal ion binding"/>
    <property type="evidence" value="ECO:0007669"/>
    <property type="project" value="UniProtKB-KW"/>
</dbReference>
<dbReference type="PANTHER" id="PTHR33540">
    <property type="entry name" value="TRNA THREONYLCARBAMOYLADENOSINE BIOSYNTHESIS PROTEIN TSAE"/>
    <property type="match status" value="1"/>
</dbReference>
<evidence type="ECO:0000256" key="5">
    <source>
        <dbReference type="ARBA" id="ARBA00022694"/>
    </source>
</evidence>
<dbReference type="AlphaFoldDB" id="A0A380WXE2"/>
<dbReference type="OrthoDB" id="9815896at2"/>
<dbReference type="GO" id="GO:0002949">
    <property type="term" value="P:tRNA threonylcarbamoyladenosine modification"/>
    <property type="evidence" value="ECO:0007669"/>
    <property type="project" value="InterPro"/>
</dbReference>
<organism evidence="11 12">
    <name type="scientific">Anaerococcus octavius</name>
    <dbReference type="NCBI Taxonomy" id="54007"/>
    <lineage>
        <taxon>Bacteria</taxon>
        <taxon>Bacillati</taxon>
        <taxon>Bacillota</taxon>
        <taxon>Tissierellia</taxon>
        <taxon>Tissierellales</taxon>
        <taxon>Peptoniphilaceae</taxon>
        <taxon>Anaerococcus</taxon>
    </lineage>
</organism>
<protein>
    <recommendedName>
        <fullName evidence="3">tRNA threonylcarbamoyladenosine biosynthesis protein TsaE</fullName>
    </recommendedName>
    <alternativeName>
        <fullName evidence="10">t(6)A37 threonylcarbamoyladenosine biosynthesis protein TsaE</fullName>
    </alternativeName>
</protein>
<evidence type="ECO:0000313" key="12">
    <source>
        <dbReference type="Proteomes" id="UP000255124"/>
    </source>
</evidence>
<keyword evidence="6" id="KW-0479">Metal-binding</keyword>
<keyword evidence="5" id="KW-0819">tRNA processing</keyword>
<dbReference type="PANTHER" id="PTHR33540:SF2">
    <property type="entry name" value="TRNA THREONYLCARBAMOYLADENOSINE BIOSYNTHESIS PROTEIN TSAE"/>
    <property type="match status" value="1"/>
</dbReference>
<dbReference type="EMBL" id="UFTA01000002">
    <property type="protein sequence ID" value="SUU93479.1"/>
    <property type="molecule type" value="Genomic_DNA"/>
</dbReference>
<evidence type="ECO:0000256" key="10">
    <source>
        <dbReference type="ARBA" id="ARBA00032441"/>
    </source>
</evidence>
<keyword evidence="7" id="KW-0547">Nucleotide-binding</keyword>
<dbReference type="Proteomes" id="UP000255124">
    <property type="component" value="Unassembled WGS sequence"/>
</dbReference>
<dbReference type="InterPro" id="IPR003442">
    <property type="entry name" value="T6A_TsaE"/>
</dbReference>
<evidence type="ECO:0000313" key="11">
    <source>
        <dbReference type="EMBL" id="SUU93479.1"/>
    </source>
</evidence>
<dbReference type="InterPro" id="IPR027417">
    <property type="entry name" value="P-loop_NTPase"/>
</dbReference>
<comment type="similarity">
    <text evidence="2">Belongs to the TsaE family.</text>
</comment>
<evidence type="ECO:0000256" key="7">
    <source>
        <dbReference type="ARBA" id="ARBA00022741"/>
    </source>
</evidence>
<dbReference type="GO" id="GO:0005737">
    <property type="term" value="C:cytoplasm"/>
    <property type="evidence" value="ECO:0007669"/>
    <property type="project" value="UniProtKB-SubCell"/>
</dbReference>
<dbReference type="GO" id="GO:0005524">
    <property type="term" value="F:ATP binding"/>
    <property type="evidence" value="ECO:0007669"/>
    <property type="project" value="UniProtKB-KW"/>
</dbReference>
<keyword evidence="9" id="KW-0460">Magnesium</keyword>
<dbReference type="Pfam" id="PF02367">
    <property type="entry name" value="TsaE"/>
    <property type="match status" value="1"/>
</dbReference>
<evidence type="ECO:0000256" key="3">
    <source>
        <dbReference type="ARBA" id="ARBA00019010"/>
    </source>
</evidence>
<keyword evidence="4" id="KW-0963">Cytoplasm</keyword>
<evidence type="ECO:0000256" key="4">
    <source>
        <dbReference type="ARBA" id="ARBA00022490"/>
    </source>
</evidence>
<reference evidence="11 12" key="1">
    <citation type="submission" date="2018-06" db="EMBL/GenBank/DDBJ databases">
        <authorList>
            <consortium name="Pathogen Informatics"/>
            <person name="Doyle S."/>
        </authorList>
    </citation>
    <scope>NUCLEOTIDE SEQUENCE [LARGE SCALE GENOMIC DNA]</scope>
    <source>
        <strain evidence="11 12">NCTC9810</strain>
    </source>
</reference>
<sequence length="148" mass="17116">MIINELNEMRDFAYKFASLLKENDVINLIGDMGAGKTTLTKFICEYFGINDSSSPTFAIVNIYDGDNTIYHLDLYRLEDPDELLELDYESYFYPEDAITFIEWAENGGCFLPDDMINVKISKLGTNTREIKILDDTKRGREIDEYFSN</sequence>
<evidence type="ECO:0000256" key="1">
    <source>
        <dbReference type="ARBA" id="ARBA00004496"/>
    </source>
</evidence>
<comment type="subcellular location">
    <subcellularLocation>
        <location evidence="1">Cytoplasm</location>
    </subcellularLocation>
</comment>
<dbReference type="RefSeq" id="WP_115595938.1">
    <property type="nucleotide sequence ID" value="NZ_UFTA01000002.1"/>
</dbReference>
<evidence type="ECO:0000256" key="8">
    <source>
        <dbReference type="ARBA" id="ARBA00022840"/>
    </source>
</evidence>
<evidence type="ECO:0000256" key="2">
    <source>
        <dbReference type="ARBA" id="ARBA00007599"/>
    </source>
</evidence>
<dbReference type="NCBIfam" id="TIGR00150">
    <property type="entry name" value="T6A_YjeE"/>
    <property type="match status" value="1"/>
</dbReference>
<keyword evidence="8" id="KW-0067">ATP-binding</keyword>
<gene>
    <name evidence="11" type="ORF">NCTC9810_01840</name>
</gene>
<dbReference type="Gene3D" id="3.40.50.300">
    <property type="entry name" value="P-loop containing nucleotide triphosphate hydrolases"/>
    <property type="match status" value="1"/>
</dbReference>
<evidence type="ECO:0000256" key="9">
    <source>
        <dbReference type="ARBA" id="ARBA00022842"/>
    </source>
</evidence>
<evidence type="ECO:0000256" key="6">
    <source>
        <dbReference type="ARBA" id="ARBA00022723"/>
    </source>
</evidence>